<dbReference type="RefSeq" id="WP_062249274.1">
    <property type="nucleotide sequence ID" value="NZ_NMQI01000517.1"/>
</dbReference>
<evidence type="ECO:0000313" key="2">
    <source>
        <dbReference type="EMBL" id="PMB40039.1"/>
    </source>
</evidence>
<accession>A0A2N6LZU2</accession>
<dbReference type="InterPro" id="IPR041049">
    <property type="entry name" value="DUF5615"/>
</dbReference>
<gene>
    <name evidence="2" type="ORF">CEN41_20380</name>
</gene>
<evidence type="ECO:0000259" key="1">
    <source>
        <dbReference type="Pfam" id="PF18480"/>
    </source>
</evidence>
<name>A0A2N6LZU2_9CYAN</name>
<feature type="domain" description="DUF5615" evidence="1">
    <location>
        <begin position="3"/>
        <end position="111"/>
    </location>
</feature>
<dbReference type="AlphaFoldDB" id="A0A2N6LZU2"/>
<organism evidence="2 3">
    <name type="scientific">Fischerella thermalis CCMEE 5330</name>
    <dbReference type="NCBI Taxonomy" id="2019670"/>
    <lineage>
        <taxon>Bacteria</taxon>
        <taxon>Bacillati</taxon>
        <taxon>Cyanobacteriota</taxon>
        <taxon>Cyanophyceae</taxon>
        <taxon>Nostocales</taxon>
        <taxon>Hapalosiphonaceae</taxon>
        <taxon>Fischerella</taxon>
    </lineage>
</organism>
<dbReference type="Proteomes" id="UP000234966">
    <property type="component" value="Unassembled WGS sequence"/>
</dbReference>
<proteinExistence type="predicted"/>
<dbReference type="EMBL" id="NMQI01000517">
    <property type="protein sequence ID" value="PMB40039.1"/>
    <property type="molecule type" value="Genomic_DNA"/>
</dbReference>
<evidence type="ECO:0000313" key="3">
    <source>
        <dbReference type="Proteomes" id="UP000234966"/>
    </source>
</evidence>
<reference evidence="2 3" key="1">
    <citation type="submission" date="2017-07" db="EMBL/GenBank/DDBJ databases">
        <title>Genomes of Fischerella (Mastigocladus) sp. strains.</title>
        <authorList>
            <person name="Miller S.R."/>
        </authorList>
    </citation>
    <scope>NUCLEOTIDE SEQUENCE [LARGE SCALE GENOMIC DNA]</scope>
    <source>
        <strain evidence="2 3">CCMEE 5330</strain>
    </source>
</reference>
<dbReference type="Pfam" id="PF18480">
    <property type="entry name" value="DUF5615"/>
    <property type="match status" value="1"/>
</dbReference>
<sequence length="139" mass="16096">MTKFYANENFPLDLVQKLRQLDYDVLTSYDAGQANQSISDEEVLNFANQQGRVVITLNREDFISLHKQGQKHSGIIICKEDRDYEGQAKKIHEFLTQTTQVLIGRLIRVKKQNQKGFSTQVFVIQEYYSGIAYSMILEN</sequence>
<protein>
    <recommendedName>
        <fullName evidence="1">DUF5615 domain-containing protein</fullName>
    </recommendedName>
</protein>
<comment type="caution">
    <text evidence="2">The sequence shown here is derived from an EMBL/GenBank/DDBJ whole genome shotgun (WGS) entry which is preliminary data.</text>
</comment>